<gene>
    <name evidence="2" type="ORF">DES45_103470</name>
</gene>
<evidence type="ECO:0000256" key="1">
    <source>
        <dbReference type="SAM" id="Phobius"/>
    </source>
</evidence>
<dbReference type="AlphaFoldDB" id="A0A370HNV7"/>
<sequence length="43" mass="5080">MAHHPKRHSAPLERPRHQRVIAVVIALMVLALAIYGYQFWWSE</sequence>
<keyword evidence="3" id="KW-1185">Reference proteome</keyword>
<name>A0A370HNV7_9HYPH</name>
<protein>
    <submittedName>
        <fullName evidence="2">Uncharacterized protein</fullName>
    </submittedName>
</protein>
<keyword evidence="1" id="KW-0472">Membrane</keyword>
<organism evidence="2 3">
    <name type="scientific">Microvirga subterranea</name>
    <dbReference type="NCBI Taxonomy" id="186651"/>
    <lineage>
        <taxon>Bacteria</taxon>
        <taxon>Pseudomonadati</taxon>
        <taxon>Pseudomonadota</taxon>
        <taxon>Alphaproteobacteria</taxon>
        <taxon>Hyphomicrobiales</taxon>
        <taxon>Methylobacteriaceae</taxon>
        <taxon>Microvirga</taxon>
    </lineage>
</organism>
<dbReference type="Proteomes" id="UP000254925">
    <property type="component" value="Unassembled WGS sequence"/>
</dbReference>
<dbReference type="EMBL" id="QQBB01000003">
    <property type="protein sequence ID" value="RDI60208.1"/>
    <property type="molecule type" value="Genomic_DNA"/>
</dbReference>
<keyword evidence="1" id="KW-1133">Transmembrane helix</keyword>
<evidence type="ECO:0000313" key="2">
    <source>
        <dbReference type="EMBL" id="RDI60208.1"/>
    </source>
</evidence>
<evidence type="ECO:0000313" key="3">
    <source>
        <dbReference type="Proteomes" id="UP000254925"/>
    </source>
</evidence>
<dbReference type="RefSeq" id="WP_281024080.1">
    <property type="nucleotide sequence ID" value="NZ_QQBB01000003.1"/>
</dbReference>
<feature type="transmembrane region" description="Helical" evidence="1">
    <location>
        <begin position="20"/>
        <end position="40"/>
    </location>
</feature>
<comment type="caution">
    <text evidence="2">The sequence shown here is derived from an EMBL/GenBank/DDBJ whole genome shotgun (WGS) entry which is preliminary data.</text>
</comment>
<reference evidence="2 3" key="1">
    <citation type="submission" date="2018-07" db="EMBL/GenBank/DDBJ databases">
        <title>Genomic Encyclopedia of Type Strains, Phase IV (KMG-IV): sequencing the most valuable type-strain genomes for metagenomic binning, comparative biology and taxonomic classification.</title>
        <authorList>
            <person name="Goeker M."/>
        </authorList>
    </citation>
    <scope>NUCLEOTIDE SEQUENCE [LARGE SCALE GENOMIC DNA]</scope>
    <source>
        <strain evidence="2 3">DSM 14364</strain>
    </source>
</reference>
<accession>A0A370HNV7</accession>
<proteinExistence type="predicted"/>
<keyword evidence="1" id="KW-0812">Transmembrane</keyword>